<evidence type="ECO:0000256" key="2">
    <source>
        <dbReference type="SAM" id="SignalP"/>
    </source>
</evidence>
<feature type="signal peptide" evidence="2">
    <location>
        <begin position="1"/>
        <end position="32"/>
    </location>
</feature>
<dbReference type="OrthoDB" id="5298564at2"/>
<feature type="region of interest" description="Disordered" evidence="1">
    <location>
        <begin position="36"/>
        <end position="57"/>
    </location>
</feature>
<dbReference type="GO" id="GO:0042597">
    <property type="term" value="C:periplasmic space"/>
    <property type="evidence" value="ECO:0007669"/>
    <property type="project" value="InterPro"/>
</dbReference>
<evidence type="ECO:0000256" key="1">
    <source>
        <dbReference type="SAM" id="MobiDB-lite"/>
    </source>
</evidence>
<reference evidence="3 4" key="1">
    <citation type="submission" date="2018-07" db="EMBL/GenBank/DDBJ databases">
        <title>Genomic Encyclopedia of Type Strains, Phase IV (KMG-IV): sequencing the most valuable type-strain genomes for metagenomic binning, comparative biology and taxonomic classification.</title>
        <authorList>
            <person name="Goeker M."/>
        </authorList>
    </citation>
    <scope>NUCLEOTIDE SEQUENCE [LARGE SCALE GENOMIC DNA]</scope>
    <source>
        <strain evidence="3 4">DSM 100911</strain>
    </source>
</reference>
<dbReference type="RefSeq" id="WP_114484231.1">
    <property type="nucleotide sequence ID" value="NZ_QPJU01000013.1"/>
</dbReference>
<dbReference type="AlphaFoldDB" id="A0A369AGT2"/>
<feature type="chain" id="PRO_5017066723" evidence="2">
    <location>
        <begin position="33"/>
        <end position="184"/>
    </location>
</feature>
<protein>
    <submittedName>
        <fullName evidence="3">LTXXQ motif family protein</fullName>
    </submittedName>
</protein>
<comment type="caution">
    <text evidence="3">The sequence shown here is derived from an EMBL/GenBank/DDBJ whole genome shotgun (WGS) entry which is preliminary data.</text>
</comment>
<feature type="region of interest" description="Disordered" evidence="1">
    <location>
        <begin position="157"/>
        <end position="184"/>
    </location>
</feature>
<name>A0A369AGT2_9BURK</name>
<dbReference type="Pfam" id="PF07813">
    <property type="entry name" value="LTXXQ"/>
    <property type="match status" value="1"/>
</dbReference>
<dbReference type="InterPro" id="IPR012899">
    <property type="entry name" value="LTXXQ"/>
</dbReference>
<sequence length="184" mass="20610">MTHFQGFQGPQRLRRCLAGAALLGTLALPVFAQPAAPAAGPGADTPRAQRMHDRQERHEQHFAQRAAALKEALKLTPEQEPAWQDFMNAMQHKPQHARLDMNPDEFAKLSTPERLDRMRALRTQHIAEMDQRAEAIKAFYAKLSPQQQKTFDAQFMPHQGMTGSHDKHPGHAGMRDGQGPAPSR</sequence>
<feature type="compositionally biased region" description="Low complexity" evidence="1">
    <location>
        <begin position="36"/>
        <end position="48"/>
    </location>
</feature>
<evidence type="ECO:0000313" key="3">
    <source>
        <dbReference type="EMBL" id="RCX07568.1"/>
    </source>
</evidence>
<evidence type="ECO:0000313" key="4">
    <source>
        <dbReference type="Proteomes" id="UP000252174"/>
    </source>
</evidence>
<dbReference type="Proteomes" id="UP000252174">
    <property type="component" value="Unassembled WGS sequence"/>
</dbReference>
<dbReference type="EMBL" id="QPJU01000013">
    <property type="protein sequence ID" value="RCX07568.1"/>
    <property type="molecule type" value="Genomic_DNA"/>
</dbReference>
<accession>A0A369AGT2</accession>
<organism evidence="3 4">
    <name type="scientific">Extensimonas vulgaris</name>
    <dbReference type="NCBI Taxonomy" id="1031594"/>
    <lineage>
        <taxon>Bacteria</taxon>
        <taxon>Pseudomonadati</taxon>
        <taxon>Pseudomonadota</taxon>
        <taxon>Betaproteobacteria</taxon>
        <taxon>Burkholderiales</taxon>
        <taxon>Comamonadaceae</taxon>
        <taxon>Extensimonas</taxon>
    </lineage>
</organism>
<keyword evidence="4" id="KW-1185">Reference proteome</keyword>
<gene>
    <name evidence="3" type="ORF">DFR45_11330</name>
</gene>
<keyword evidence="2" id="KW-0732">Signal</keyword>
<proteinExistence type="predicted"/>